<keyword evidence="4" id="KW-1003">Cell membrane</keyword>
<dbReference type="InterPro" id="IPR003593">
    <property type="entry name" value="AAA+_ATPase"/>
</dbReference>
<dbReference type="PROSITE" id="PS50893">
    <property type="entry name" value="ABC_TRANSPORTER_2"/>
    <property type="match status" value="1"/>
</dbReference>
<keyword evidence="5" id="KW-0997">Cell inner membrane</keyword>
<dbReference type="InterPro" id="IPR008995">
    <property type="entry name" value="Mo/tungstate-bd_C_term_dom"/>
</dbReference>
<evidence type="ECO:0000256" key="8">
    <source>
        <dbReference type="ARBA" id="ARBA00023136"/>
    </source>
</evidence>
<reference evidence="10 11" key="1">
    <citation type="submission" date="2019-12" db="EMBL/GenBank/DDBJ databases">
        <title>Rhizobium genotypes associated with high levels of biological nitrogen fixation by grain legumes in a temperate-maritime cropping system.</title>
        <authorList>
            <person name="Maluk M."/>
            <person name="Francesc Ferrando Molina F."/>
            <person name="Lopez Del Egido L."/>
            <person name="Lafos M."/>
            <person name="Langarica-Fuentes A."/>
            <person name="Gebre Yohannes G."/>
            <person name="Young M.W."/>
            <person name="Martin P."/>
            <person name="Gantlett R."/>
            <person name="Kenicer G."/>
            <person name="Hawes C."/>
            <person name="Begg G.S."/>
            <person name="Quilliam R.S."/>
            <person name="Squire G.R."/>
            <person name="Poole P.S."/>
            <person name="Young P.W."/>
            <person name="Iannetta P.M."/>
            <person name="James E.K."/>
        </authorList>
    </citation>
    <scope>NUCLEOTIDE SEQUENCE [LARGE SCALE GENOMIC DNA]</scope>
    <source>
        <strain evidence="10 11">JHI366</strain>
    </source>
</reference>
<comment type="caution">
    <text evidence="10">The sequence shown here is derived from an EMBL/GenBank/DDBJ whole genome shotgun (WGS) entry which is preliminary data.</text>
</comment>
<feature type="domain" description="ABC transporter" evidence="9">
    <location>
        <begin position="4"/>
        <end position="234"/>
    </location>
</feature>
<dbReference type="AlphaFoldDB" id="A0A7K3UHA2"/>
<dbReference type="Gene3D" id="2.40.50.140">
    <property type="entry name" value="Nucleic acid-binding proteins"/>
    <property type="match status" value="1"/>
</dbReference>
<dbReference type="InterPro" id="IPR017871">
    <property type="entry name" value="ABC_transporter-like_CS"/>
</dbReference>
<evidence type="ECO:0000259" key="9">
    <source>
        <dbReference type="PROSITE" id="PS50893"/>
    </source>
</evidence>
<dbReference type="GO" id="GO:0005524">
    <property type="term" value="F:ATP binding"/>
    <property type="evidence" value="ECO:0007669"/>
    <property type="project" value="UniProtKB-KW"/>
</dbReference>
<evidence type="ECO:0000256" key="3">
    <source>
        <dbReference type="ARBA" id="ARBA00022448"/>
    </source>
</evidence>
<sequence length="377" mass="40966">MGQLVLNKVQKFYGDYEVLKGVQLDVKNGEFVVFVGPSGCGKSTLLRMIAGLDATTAGDIVIDGIRVNDLPPVKRGIAMVFQSYALYPHMTVFENIAFPLRVEKMEEAKLKARVENAARILHLEQRLQQKPGVLSGGQRQRVAIGRAIVREPKIFLFDEPLSNLDAALRADMRIELAKLHRQLKATMIYVTHDQVEAMTMADRIVVLDAGDISQTGAPLELYHKPANQFVAGFIGNPKMNFLPVTCKGVSASGVEVEYQGQTALLPVTPRDGMAGKTLTLGIRPEHIQLNGGDIVFTVTPTVIERLGANTVAYASLNGEAENFCAMLPGSVGIRADVPVSTGINAADCHLFDEAGIAFERRVELTEIDMNVINPTAA</sequence>
<dbReference type="InterPro" id="IPR003439">
    <property type="entry name" value="ABC_transporter-like_ATP-bd"/>
</dbReference>
<dbReference type="GO" id="GO:0055052">
    <property type="term" value="C:ATP-binding cassette (ABC) transporter complex, substrate-binding subunit-containing"/>
    <property type="evidence" value="ECO:0007669"/>
    <property type="project" value="TreeGrafter"/>
</dbReference>
<dbReference type="GO" id="GO:0015423">
    <property type="term" value="F:ABC-type maltose transporter activity"/>
    <property type="evidence" value="ECO:0007669"/>
    <property type="project" value="TreeGrafter"/>
</dbReference>
<keyword evidence="7 10" id="KW-0067">ATP-binding</keyword>
<dbReference type="GO" id="GO:0016887">
    <property type="term" value="F:ATP hydrolysis activity"/>
    <property type="evidence" value="ECO:0007669"/>
    <property type="project" value="InterPro"/>
</dbReference>
<dbReference type="RefSeq" id="WP_164013080.1">
    <property type="nucleotide sequence ID" value="NZ_WUFT01000014.1"/>
</dbReference>
<keyword evidence="8" id="KW-0472">Membrane</keyword>
<evidence type="ECO:0000256" key="4">
    <source>
        <dbReference type="ARBA" id="ARBA00022475"/>
    </source>
</evidence>
<dbReference type="GO" id="GO:1990060">
    <property type="term" value="C:maltose transport complex"/>
    <property type="evidence" value="ECO:0007669"/>
    <property type="project" value="TreeGrafter"/>
</dbReference>
<dbReference type="CDD" id="cd03301">
    <property type="entry name" value="ABC_MalK_N"/>
    <property type="match status" value="1"/>
</dbReference>
<evidence type="ECO:0000256" key="2">
    <source>
        <dbReference type="ARBA" id="ARBA00005417"/>
    </source>
</evidence>
<dbReference type="InterPro" id="IPR012340">
    <property type="entry name" value="NA-bd_OB-fold"/>
</dbReference>
<evidence type="ECO:0000256" key="7">
    <source>
        <dbReference type="ARBA" id="ARBA00022840"/>
    </source>
</evidence>
<keyword evidence="6" id="KW-0547">Nucleotide-binding</keyword>
<dbReference type="InterPro" id="IPR047641">
    <property type="entry name" value="ABC_transpr_MalK/UgpC-like"/>
</dbReference>
<dbReference type="PANTHER" id="PTHR43875:SF3">
    <property type="entry name" value="MALTOSE_MALTODEXTRIN IMPORT ATP-BINDING PROTEIN MALK"/>
    <property type="match status" value="1"/>
</dbReference>
<comment type="similarity">
    <text evidence="2">Belongs to the ABC transporter superfamily.</text>
</comment>
<evidence type="ECO:0000256" key="5">
    <source>
        <dbReference type="ARBA" id="ARBA00022519"/>
    </source>
</evidence>
<dbReference type="SMART" id="SM00382">
    <property type="entry name" value="AAA"/>
    <property type="match status" value="1"/>
</dbReference>
<gene>
    <name evidence="10" type="primary">ugpC</name>
    <name evidence="10" type="ORF">GR197_21305</name>
</gene>
<dbReference type="InterPro" id="IPR015855">
    <property type="entry name" value="ABC_transpr_MalK-like"/>
</dbReference>
<dbReference type="SUPFAM" id="SSF50331">
    <property type="entry name" value="MOP-like"/>
    <property type="match status" value="1"/>
</dbReference>
<dbReference type="NCBIfam" id="NF008653">
    <property type="entry name" value="PRK11650.1"/>
    <property type="match status" value="1"/>
</dbReference>
<dbReference type="InterPro" id="IPR040582">
    <property type="entry name" value="OB_MalK-like"/>
</dbReference>
<dbReference type="Pfam" id="PF00005">
    <property type="entry name" value="ABC_tran"/>
    <property type="match status" value="1"/>
</dbReference>
<dbReference type="Gene3D" id="2.40.50.100">
    <property type="match status" value="1"/>
</dbReference>
<dbReference type="Gene3D" id="3.40.50.300">
    <property type="entry name" value="P-loop containing nucleotide triphosphate hydrolases"/>
    <property type="match status" value="1"/>
</dbReference>
<dbReference type="Proteomes" id="UP000471753">
    <property type="component" value="Unassembled WGS sequence"/>
</dbReference>
<dbReference type="InterPro" id="IPR027417">
    <property type="entry name" value="P-loop_NTPase"/>
</dbReference>
<protein>
    <submittedName>
        <fullName evidence="10">sn-glycerol-3-phosphate ABC transporter ATP-binding protein UgpC</fullName>
    </submittedName>
</protein>
<dbReference type="FunFam" id="3.40.50.300:FF:000042">
    <property type="entry name" value="Maltose/maltodextrin ABC transporter, ATP-binding protein"/>
    <property type="match status" value="1"/>
</dbReference>
<keyword evidence="3" id="KW-0813">Transport</keyword>
<proteinExistence type="inferred from homology"/>
<organism evidence="10 11">
    <name type="scientific">Rhizobium phaseoli</name>
    <dbReference type="NCBI Taxonomy" id="396"/>
    <lineage>
        <taxon>Bacteria</taxon>
        <taxon>Pseudomonadati</taxon>
        <taxon>Pseudomonadota</taxon>
        <taxon>Alphaproteobacteria</taxon>
        <taxon>Hyphomicrobiales</taxon>
        <taxon>Rhizobiaceae</taxon>
        <taxon>Rhizobium/Agrobacterium group</taxon>
        <taxon>Rhizobium</taxon>
    </lineage>
</organism>
<dbReference type="PANTHER" id="PTHR43875">
    <property type="entry name" value="MALTODEXTRIN IMPORT ATP-BINDING PROTEIN MSMX"/>
    <property type="match status" value="1"/>
</dbReference>
<dbReference type="SUPFAM" id="SSF52540">
    <property type="entry name" value="P-loop containing nucleoside triphosphate hydrolases"/>
    <property type="match status" value="1"/>
</dbReference>
<evidence type="ECO:0000313" key="11">
    <source>
        <dbReference type="Proteomes" id="UP000471753"/>
    </source>
</evidence>
<comment type="subcellular location">
    <subcellularLocation>
        <location evidence="1">Cell inner membrane</location>
        <topology evidence="1">Peripheral membrane protein</topology>
    </subcellularLocation>
</comment>
<dbReference type="Pfam" id="PF17912">
    <property type="entry name" value="OB_MalK"/>
    <property type="match status" value="1"/>
</dbReference>
<name>A0A7K3UHA2_9HYPH</name>
<evidence type="ECO:0000313" key="10">
    <source>
        <dbReference type="EMBL" id="NEJ73047.1"/>
    </source>
</evidence>
<accession>A0A7K3UHA2</accession>
<evidence type="ECO:0000256" key="6">
    <source>
        <dbReference type="ARBA" id="ARBA00022741"/>
    </source>
</evidence>
<dbReference type="EMBL" id="WUFT01000014">
    <property type="protein sequence ID" value="NEJ73047.1"/>
    <property type="molecule type" value="Genomic_DNA"/>
</dbReference>
<evidence type="ECO:0000256" key="1">
    <source>
        <dbReference type="ARBA" id="ARBA00004417"/>
    </source>
</evidence>
<dbReference type="PROSITE" id="PS00211">
    <property type="entry name" value="ABC_TRANSPORTER_1"/>
    <property type="match status" value="1"/>
</dbReference>